<dbReference type="HOGENOM" id="CLU_085015_0_0_11"/>
<evidence type="ECO:0000313" key="2">
    <source>
        <dbReference type="EMBL" id="ADP80738.1"/>
    </source>
</evidence>
<dbReference type="RefSeq" id="WP_013423856.1">
    <property type="nucleotide sequence ID" value="NC_014666.1"/>
</dbReference>
<dbReference type="InterPro" id="IPR045991">
    <property type="entry name" value="DUF5947"/>
</dbReference>
<dbReference type="EMBL" id="CP002299">
    <property type="protein sequence ID" value="ADP80738.1"/>
    <property type="molecule type" value="Genomic_DNA"/>
</dbReference>
<name>E3J6G2_PSEI1</name>
<feature type="compositionally biased region" description="Basic and acidic residues" evidence="1">
    <location>
        <begin position="239"/>
        <end position="250"/>
    </location>
</feature>
<dbReference type="AlphaFoldDB" id="E3J6G2"/>
<dbReference type="eggNOG" id="ENOG50313MT">
    <property type="taxonomic scope" value="Bacteria"/>
</dbReference>
<feature type="region of interest" description="Disordered" evidence="1">
    <location>
        <begin position="231"/>
        <end position="250"/>
    </location>
</feature>
<dbReference type="OrthoDB" id="152349at2"/>
<dbReference type="STRING" id="298654.FraEuI1c_2707"/>
<organism evidence="2 3">
    <name type="scientific">Pseudofrankia inefficax (strain DSM 45817 / CECT 9037 / DDB 130130 / EuI1c)</name>
    <name type="common">Frankia inefficax</name>
    <dbReference type="NCBI Taxonomy" id="298654"/>
    <lineage>
        <taxon>Bacteria</taxon>
        <taxon>Bacillati</taxon>
        <taxon>Actinomycetota</taxon>
        <taxon>Actinomycetes</taxon>
        <taxon>Frankiales</taxon>
        <taxon>Frankiaceae</taxon>
        <taxon>Pseudofrankia</taxon>
    </lineage>
</organism>
<keyword evidence="3" id="KW-1185">Reference proteome</keyword>
<gene>
    <name evidence="2" type="ordered locus">FraEuI1c_2707</name>
</gene>
<dbReference type="Pfam" id="PF19372">
    <property type="entry name" value="DUF5947"/>
    <property type="match status" value="1"/>
</dbReference>
<proteinExistence type="predicted"/>
<evidence type="ECO:0000313" key="3">
    <source>
        <dbReference type="Proteomes" id="UP000002484"/>
    </source>
</evidence>
<dbReference type="InParanoid" id="E3J6G2"/>
<protein>
    <submittedName>
        <fullName evidence="2">Uncharacterized protein</fullName>
    </submittedName>
</protein>
<accession>E3J6G2</accession>
<evidence type="ECO:0000256" key="1">
    <source>
        <dbReference type="SAM" id="MobiDB-lite"/>
    </source>
</evidence>
<reference evidence="2 3" key="1">
    <citation type="submission" date="2010-10" db="EMBL/GenBank/DDBJ databases">
        <title>Complete sequence of Frankia sp. EuI1c.</title>
        <authorList>
            <consortium name="US DOE Joint Genome Institute"/>
            <person name="Lucas S."/>
            <person name="Copeland A."/>
            <person name="Lapidus A."/>
            <person name="Cheng J.-F."/>
            <person name="Bruce D."/>
            <person name="Goodwin L."/>
            <person name="Pitluck S."/>
            <person name="Chertkov O."/>
            <person name="Detter J.C."/>
            <person name="Han C."/>
            <person name="Tapia R."/>
            <person name="Land M."/>
            <person name="Hauser L."/>
            <person name="Jeffries C."/>
            <person name="Kyrpides N."/>
            <person name="Ivanova N."/>
            <person name="Mikhailova N."/>
            <person name="Beauchemin N."/>
            <person name="Sen A."/>
            <person name="Sur S.A."/>
            <person name="Gtari M."/>
            <person name="Wall L."/>
            <person name="Tisa L."/>
            <person name="Woyke T."/>
        </authorList>
    </citation>
    <scope>NUCLEOTIDE SEQUENCE [LARGE SCALE GENOMIC DNA]</scope>
    <source>
        <strain evidence="3">DSM 45817 / CECT 9037 / EuI1c</strain>
    </source>
</reference>
<sequence length="250" mass="25878">MTGQPDRWLVSLRRALLEPAGDGGPAGGRCEFCGEALPPEQAGAAGPGGTGHGHVVDVVDRSIRCACQACRLLFTQAGAGGGRLRAVGDRRAYHARFPLDGPRWAALEIPVELAFLVEDAHAGRLALFYPSPAGATESTVAPDRIAATWRAALADAPGFPAPAPDVEAVLLYRPDDGPADGCEAFLLPVDACYALVGRIRRAWTGFAGGPAMTGATADFLAEARRRAGAASRTVAAGDTARDGRVPQEVS</sequence>
<dbReference type="KEGG" id="fri:FraEuI1c_2707"/>
<dbReference type="Proteomes" id="UP000002484">
    <property type="component" value="Chromosome"/>
</dbReference>